<keyword evidence="12" id="KW-0325">Glycoprotein</keyword>
<evidence type="ECO:0000256" key="10">
    <source>
        <dbReference type="ARBA" id="ARBA00023139"/>
    </source>
</evidence>
<evidence type="ECO:0000256" key="8">
    <source>
        <dbReference type="ARBA" id="ARBA00022989"/>
    </source>
</evidence>
<evidence type="ECO:0000313" key="16">
    <source>
        <dbReference type="Proteomes" id="UP000886611"/>
    </source>
</evidence>
<dbReference type="PANTHER" id="PTHR10424">
    <property type="entry name" value="VIRAL ENVELOPE PROTEIN"/>
    <property type="match status" value="1"/>
</dbReference>
<keyword evidence="13" id="KW-0449">Lipoprotein</keyword>
<dbReference type="Pfam" id="PF00429">
    <property type="entry name" value="TLV_coat"/>
    <property type="match status" value="1"/>
</dbReference>
<gene>
    <name evidence="15" type="primary">Syna_1</name>
    <name evidence="15" type="ORF">GTO96_0007904</name>
</gene>
<dbReference type="SUPFAM" id="SSF58069">
    <property type="entry name" value="Virus ectodomain"/>
    <property type="match status" value="1"/>
</dbReference>
<keyword evidence="4" id="KW-1032">Host cell membrane</keyword>
<protein>
    <submittedName>
        <fullName evidence="15">SYNA protein</fullName>
    </submittedName>
</protein>
<keyword evidence="5" id="KW-0945">Host-virus interaction</keyword>
<dbReference type="PANTHER" id="PTHR10424:SF81">
    <property type="entry name" value="ERVV2 PROTEIN"/>
    <property type="match status" value="1"/>
</dbReference>
<dbReference type="Proteomes" id="UP000886611">
    <property type="component" value="Unassembled WGS sequence"/>
</dbReference>
<feature type="non-terminal residue" evidence="15">
    <location>
        <position position="184"/>
    </location>
</feature>
<keyword evidence="16" id="KW-1185">Reference proteome</keyword>
<keyword evidence="8 14" id="KW-1133">Transmembrane helix</keyword>
<evidence type="ECO:0000256" key="6">
    <source>
        <dbReference type="ARBA" id="ARBA00022692"/>
    </source>
</evidence>
<evidence type="ECO:0000313" key="15">
    <source>
        <dbReference type="EMBL" id="KAG2455529.1"/>
    </source>
</evidence>
<evidence type="ECO:0000256" key="4">
    <source>
        <dbReference type="ARBA" id="ARBA00022511"/>
    </source>
</evidence>
<evidence type="ECO:0000256" key="3">
    <source>
        <dbReference type="ARBA" id="ARBA00004563"/>
    </source>
</evidence>
<evidence type="ECO:0000256" key="14">
    <source>
        <dbReference type="SAM" id="Phobius"/>
    </source>
</evidence>
<dbReference type="AlphaFoldDB" id="A0A8X7WTW5"/>
<comment type="caution">
    <text evidence="15">The sequence shown here is derived from an EMBL/GenBank/DDBJ whole genome shotgun (WGS) entry which is preliminary data.</text>
</comment>
<feature type="transmembrane region" description="Helical" evidence="14">
    <location>
        <begin position="114"/>
        <end position="140"/>
    </location>
</feature>
<feature type="non-terminal residue" evidence="15">
    <location>
        <position position="1"/>
    </location>
</feature>
<evidence type="ECO:0000256" key="5">
    <source>
        <dbReference type="ARBA" id="ARBA00022581"/>
    </source>
</evidence>
<dbReference type="Gene3D" id="1.10.287.210">
    <property type="match status" value="1"/>
</dbReference>
<sequence length="184" mass="20460">METRIDGYLYYNQQRFLNFTRNAIEGIHEQLDRTSLMTWQNRLLAEKGGVCAMFGDACCTYIPNNTAPDGSITRALASLTSLSNELATNSGISDPWDRWFMSTFGSWGQRLKSVFISLAVVFIVLLLIGCCIVPLIHYIISKYFTASIAKAYMLHEEHMLQIASSVSSSLSPSPPPSPSLTSTF</sequence>
<evidence type="ECO:0000256" key="7">
    <source>
        <dbReference type="ARBA" id="ARBA00022870"/>
    </source>
</evidence>
<evidence type="ECO:0000256" key="11">
    <source>
        <dbReference type="ARBA" id="ARBA00023157"/>
    </source>
</evidence>
<evidence type="ECO:0000256" key="1">
    <source>
        <dbReference type="ARBA" id="ARBA00004402"/>
    </source>
</evidence>
<dbReference type="EMBL" id="JAATIS010009265">
    <property type="protein sequence ID" value="KAG2455529.1"/>
    <property type="molecule type" value="Genomic_DNA"/>
</dbReference>
<keyword evidence="9 14" id="KW-0472">Membrane</keyword>
<keyword evidence="10" id="KW-0564">Palmitate</keyword>
<evidence type="ECO:0000256" key="12">
    <source>
        <dbReference type="ARBA" id="ARBA00023180"/>
    </source>
</evidence>
<keyword evidence="6 14" id="KW-0812">Transmembrane</keyword>
<accession>A0A8X7WTW5</accession>
<keyword evidence="11" id="KW-1015">Disulfide bond</keyword>
<comment type="subcellular location">
    <subcellularLocation>
        <location evidence="1">Host cell membrane</location>
        <topology evidence="1">Single-pass type I membrane protein</topology>
    </subcellularLocation>
    <subcellularLocation>
        <location evidence="2">Host endomembrane system</location>
        <topology evidence="2">Peripheral membrane protein</topology>
    </subcellularLocation>
    <subcellularLocation>
        <location evidence="3">Virion membrane</location>
        <topology evidence="3">Single-pass type I membrane protein</topology>
    </subcellularLocation>
</comment>
<dbReference type="InterPro" id="IPR018154">
    <property type="entry name" value="TLV/ENV_coat_polyprotein"/>
</dbReference>
<organism evidence="15 16">
    <name type="scientific">Polypterus senegalus</name>
    <name type="common">Senegal bichir</name>
    <dbReference type="NCBI Taxonomy" id="55291"/>
    <lineage>
        <taxon>Eukaryota</taxon>
        <taxon>Metazoa</taxon>
        <taxon>Chordata</taxon>
        <taxon>Craniata</taxon>
        <taxon>Vertebrata</taxon>
        <taxon>Euteleostomi</taxon>
        <taxon>Actinopterygii</taxon>
        <taxon>Polypteriformes</taxon>
        <taxon>Polypteridae</taxon>
        <taxon>Polypterus</taxon>
    </lineage>
</organism>
<name>A0A8X7WTW5_POLSE</name>
<reference evidence="15 16" key="1">
    <citation type="journal article" date="2021" name="Cell">
        <title>Tracing the genetic footprints of vertebrate landing in non-teleost ray-finned fishes.</title>
        <authorList>
            <person name="Bi X."/>
            <person name="Wang K."/>
            <person name="Yang L."/>
            <person name="Pan H."/>
            <person name="Jiang H."/>
            <person name="Wei Q."/>
            <person name="Fang M."/>
            <person name="Yu H."/>
            <person name="Zhu C."/>
            <person name="Cai Y."/>
            <person name="He Y."/>
            <person name="Gan X."/>
            <person name="Zeng H."/>
            <person name="Yu D."/>
            <person name="Zhu Y."/>
            <person name="Jiang H."/>
            <person name="Qiu Q."/>
            <person name="Yang H."/>
            <person name="Zhang Y.E."/>
            <person name="Wang W."/>
            <person name="Zhu M."/>
            <person name="He S."/>
            <person name="Zhang G."/>
        </authorList>
    </citation>
    <scope>NUCLEOTIDE SEQUENCE [LARGE SCALE GENOMIC DNA]</scope>
    <source>
        <strain evidence="15">Bchr_013</strain>
    </source>
</reference>
<evidence type="ECO:0000256" key="13">
    <source>
        <dbReference type="ARBA" id="ARBA00023288"/>
    </source>
</evidence>
<keyword evidence="7" id="KW-1043">Host membrane</keyword>
<evidence type="ECO:0000256" key="9">
    <source>
        <dbReference type="ARBA" id="ARBA00023136"/>
    </source>
</evidence>
<evidence type="ECO:0000256" key="2">
    <source>
        <dbReference type="ARBA" id="ARBA00004531"/>
    </source>
</evidence>
<proteinExistence type="predicted"/>